<evidence type="ECO:0000256" key="14">
    <source>
        <dbReference type="ARBA" id="ARBA00025153"/>
    </source>
</evidence>
<dbReference type="AlphaFoldDB" id="I4AII7"/>
<comment type="function">
    <text evidence="14 19">Bifunctional enzyme that catalyzes the epimerization of the S- and R-forms of NAD(P)HX and the dehydration of the S-form of NAD(P)HX at the expense of ADP, which is converted to AMP. This allows the repair of both epimers of NAD(P)HX, a damaged form of NAD(P)H that is a result of enzymatic or heat-dependent hydration.</text>
</comment>
<dbReference type="OrthoDB" id="9806925at2"/>
<evidence type="ECO:0000256" key="12">
    <source>
        <dbReference type="ARBA" id="ARBA00023239"/>
    </source>
</evidence>
<comment type="similarity">
    <text evidence="18">Belongs to the NnrE/AIBP family.</text>
</comment>
<evidence type="ECO:0000259" key="20">
    <source>
        <dbReference type="PROSITE" id="PS51383"/>
    </source>
</evidence>
<evidence type="ECO:0000256" key="17">
    <source>
        <dbReference type="HAMAP-Rule" id="MF_01965"/>
    </source>
</evidence>
<dbReference type="InterPro" id="IPR036652">
    <property type="entry name" value="YjeF_N_dom_sf"/>
</dbReference>
<dbReference type="InterPro" id="IPR000631">
    <property type="entry name" value="CARKD"/>
</dbReference>
<keyword evidence="13" id="KW-0511">Multifunctional enzyme</keyword>
<feature type="binding site" evidence="17">
    <location>
        <position position="475"/>
    </location>
    <ligand>
        <name>AMP</name>
        <dbReference type="ChEBI" id="CHEBI:456215"/>
    </ligand>
</feature>
<dbReference type="Pfam" id="PF01256">
    <property type="entry name" value="Carb_kinase"/>
    <property type="match status" value="1"/>
</dbReference>
<dbReference type="Proteomes" id="UP000006054">
    <property type="component" value="Chromosome"/>
</dbReference>
<dbReference type="GO" id="GO:0016301">
    <property type="term" value="F:kinase activity"/>
    <property type="evidence" value="ECO:0007669"/>
    <property type="project" value="UniProtKB-KW"/>
</dbReference>
<keyword evidence="11 18" id="KW-0413">Isomerase</keyword>
<evidence type="ECO:0000256" key="15">
    <source>
        <dbReference type="ARBA" id="ARBA00048238"/>
    </source>
</evidence>
<gene>
    <name evidence="17" type="primary">nnrD</name>
    <name evidence="18" type="synonym">nnrE</name>
    <name evidence="22" type="ordered locus">Fleli_1340</name>
</gene>
<dbReference type="eggNOG" id="COG0062">
    <property type="taxonomic scope" value="Bacteria"/>
</dbReference>
<dbReference type="EC" id="4.2.1.136" evidence="19"/>
<comment type="cofactor">
    <cofactor evidence="18 19">
        <name>K(+)</name>
        <dbReference type="ChEBI" id="CHEBI:29103"/>
    </cofactor>
    <text evidence="18 19">Binds 1 potassium ion per subunit.</text>
</comment>
<comment type="catalytic activity">
    <reaction evidence="1 18 19">
        <text>(6R)-NADHX = (6S)-NADHX</text>
        <dbReference type="Rhea" id="RHEA:32215"/>
        <dbReference type="ChEBI" id="CHEBI:64074"/>
        <dbReference type="ChEBI" id="CHEBI:64075"/>
        <dbReference type="EC" id="5.1.99.6"/>
    </reaction>
</comment>
<dbReference type="PROSITE" id="PS01050">
    <property type="entry name" value="YJEF_C_2"/>
    <property type="match status" value="1"/>
</dbReference>
<feature type="binding site" evidence="18">
    <location>
        <begin position="136"/>
        <end position="142"/>
    </location>
    <ligand>
        <name>(6S)-NADPHX</name>
        <dbReference type="ChEBI" id="CHEBI:64076"/>
    </ligand>
</feature>
<dbReference type="InterPro" id="IPR004443">
    <property type="entry name" value="YjeF_N_dom"/>
</dbReference>
<dbReference type="HAMAP" id="MF_01966">
    <property type="entry name" value="NADHX_epimerase"/>
    <property type="match status" value="1"/>
</dbReference>
<feature type="binding site" evidence="18">
    <location>
        <position position="132"/>
    </location>
    <ligand>
        <name>K(+)</name>
        <dbReference type="ChEBI" id="CHEBI:29103"/>
    </ligand>
</feature>
<dbReference type="STRING" id="880071.Fleli_1340"/>
<evidence type="ECO:0000256" key="3">
    <source>
        <dbReference type="ARBA" id="ARBA00006001"/>
    </source>
</evidence>
<dbReference type="PROSITE" id="PS51385">
    <property type="entry name" value="YJEF_N"/>
    <property type="match status" value="1"/>
</dbReference>
<organism evidence="22 23">
    <name type="scientific">Bernardetia litoralis (strain ATCC 23117 / DSM 6794 / NBRC 15988 / NCIMB 1366 / Fx l1 / Sio-4)</name>
    <name type="common">Flexibacter litoralis</name>
    <dbReference type="NCBI Taxonomy" id="880071"/>
    <lineage>
        <taxon>Bacteria</taxon>
        <taxon>Pseudomonadati</taxon>
        <taxon>Bacteroidota</taxon>
        <taxon>Cytophagia</taxon>
        <taxon>Cytophagales</taxon>
        <taxon>Bernardetiaceae</taxon>
        <taxon>Bernardetia</taxon>
    </lineage>
</organism>
<feature type="binding site" evidence="18">
    <location>
        <position position="166"/>
    </location>
    <ligand>
        <name>(6S)-NADPHX</name>
        <dbReference type="ChEBI" id="CHEBI:64076"/>
    </ligand>
</feature>
<feature type="binding site" evidence="17">
    <location>
        <position position="476"/>
    </location>
    <ligand>
        <name>(6S)-NADPHX</name>
        <dbReference type="ChEBI" id="CHEBI:64076"/>
    </ligand>
</feature>
<evidence type="ECO:0000256" key="9">
    <source>
        <dbReference type="ARBA" id="ARBA00022958"/>
    </source>
</evidence>
<dbReference type="PIRSF" id="PIRSF017184">
    <property type="entry name" value="Nnr"/>
    <property type="match status" value="1"/>
</dbReference>
<dbReference type="PROSITE" id="PS51383">
    <property type="entry name" value="YJEF_C_3"/>
    <property type="match status" value="1"/>
</dbReference>
<feature type="binding site" evidence="17">
    <location>
        <position position="274"/>
    </location>
    <ligand>
        <name>(6S)-NADPHX</name>
        <dbReference type="ChEBI" id="CHEBI:64076"/>
    </ligand>
</feature>
<dbReference type="GO" id="GO:0052855">
    <property type="term" value="F:ADP-dependent NAD(P)H-hydrate dehydratase activity"/>
    <property type="evidence" value="ECO:0007669"/>
    <property type="project" value="UniProtKB-UniRule"/>
</dbReference>
<dbReference type="PANTHER" id="PTHR12592">
    <property type="entry name" value="ATP-DEPENDENT (S)-NAD(P)H-HYDRATE DEHYDRATASE FAMILY MEMBER"/>
    <property type="match status" value="1"/>
</dbReference>
<dbReference type="HOGENOM" id="CLU_024853_4_1_10"/>
<comment type="similarity">
    <text evidence="17">Belongs to the NnrD/CARKD family.</text>
</comment>
<feature type="domain" description="YjeF N-terminal" evidence="21">
    <location>
        <begin position="9"/>
        <end position="229"/>
    </location>
</feature>
<evidence type="ECO:0000256" key="6">
    <source>
        <dbReference type="ARBA" id="ARBA00022741"/>
    </source>
</evidence>
<feature type="binding site" evidence="17">
    <location>
        <begin position="446"/>
        <end position="450"/>
    </location>
    <ligand>
        <name>AMP</name>
        <dbReference type="ChEBI" id="CHEBI:456215"/>
    </ligand>
</feature>
<feature type="binding site" evidence="18">
    <location>
        <position position="61"/>
    </location>
    <ligand>
        <name>K(+)</name>
        <dbReference type="ChEBI" id="CHEBI:29103"/>
    </ligand>
</feature>
<dbReference type="NCBIfam" id="TIGR00197">
    <property type="entry name" value="yjeF_nterm"/>
    <property type="match status" value="1"/>
</dbReference>
<keyword evidence="6 17" id="KW-0547">Nucleotide-binding</keyword>
<dbReference type="Pfam" id="PF03853">
    <property type="entry name" value="YjeF_N"/>
    <property type="match status" value="1"/>
</dbReference>
<evidence type="ECO:0000256" key="5">
    <source>
        <dbReference type="ARBA" id="ARBA00022723"/>
    </source>
</evidence>
<accession>I4AII7</accession>
<comment type="caution">
    <text evidence="18">Lacks conserved residue(s) required for the propagation of feature annotation.</text>
</comment>
<dbReference type="GO" id="GO:0005524">
    <property type="term" value="F:ATP binding"/>
    <property type="evidence" value="ECO:0007669"/>
    <property type="project" value="UniProtKB-UniRule"/>
</dbReference>
<feature type="binding site" evidence="17">
    <location>
        <position position="411"/>
    </location>
    <ligand>
        <name>(6S)-NADPHX</name>
        <dbReference type="ChEBI" id="CHEBI:64076"/>
    </ligand>
</feature>
<dbReference type="PANTHER" id="PTHR12592:SF0">
    <property type="entry name" value="ATP-DEPENDENT (S)-NAD(P)H-HYDRATE DEHYDRATASE"/>
    <property type="match status" value="1"/>
</dbReference>
<evidence type="ECO:0000256" key="16">
    <source>
        <dbReference type="ARBA" id="ARBA00049209"/>
    </source>
</evidence>
<comment type="catalytic activity">
    <reaction evidence="2 18 19">
        <text>(6R)-NADPHX = (6S)-NADPHX</text>
        <dbReference type="Rhea" id="RHEA:32227"/>
        <dbReference type="ChEBI" id="CHEBI:64076"/>
        <dbReference type="ChEBI" id="CHEBI:64077"/>
        <dbReference type="EC" id="5.1.99.6"/>
    </reaction>
</comment>
<dbReference type="HAMAP" id="MF_01965">
    <property type="entry name" value="NADHX_dehydratase"/>
    <property type="match status" value="1"/>
</dbReference>
<dbReference type="InterPro" id="IPR029056">
    <property type="entry name" value="Ribokinase-like"/>
</dbReference>
<comment type="function">
    <text evidence="17">Catalyzes the dehydration of the S-form of NAD(P)HX at the expense of ADP, which is converted to AMP. Together with NAD(P)HX epimerase, which catalyzes the epimerization of the S- and R-forms, the enzyme allows the repair of both epimers of NAD(P)HX, a damaged form of NAD(P)H that is a result of enzymatic or heat-dependent hydration.</text>
</comment>
<evidence type="ECO:0000256" key="1">
    <source>
        <dbReference type="ARBA" id="ARBA00000013"/>
    </source>
</evidence>
<evidence type="ECO:0000256" key="2">
    <source>
        <dbReference type="ARBA" id="ARBA00000909"/>
    </source>
</evidence>
<keyword evidence="7 17" id="KW-0067">ATP-binding</keyword>
<dbReference type="CDD" id="cd01171">
    <property type="entry name" value="YXKO-related"/>
    <property type="match status" value="1"/>
</dbReference>
<dbReference type="EC" id="5.1.99.6" evidence="19"/>
<reference evidence="23" key="1">
    <citation type="submission" date="2012-06" db="EMBL/GenBank/DDBJ databases">
        <title>The complete genome of Flexibacter litoralis DSM 6794.</title>
        <authorList>
            <person name="Lucas S."/>
            <person name="Copeland A."/>
            <person name="Lapidus A."/>
            <person name="Glavina del Rio T."/>
            <person name="Dalin E."/>
            <person name="Tice H."/>
            <person name="Bruce D."/>
            <person name="Goodwin L."/>
            <person name="Pitluck S."/>
            <person name="Peters L."/>
            <person name="Ovchinnikova G."/>
            <person name="Lu M."/>
            <person name="Kyrpides N."/>
            <person name="Mavromatis K."/>
            <person name="Ivanova N."/>
            <person name="Brettin T."/>
            <person name="Detter J.C."/>
            <person name="Han C."/>
            <person name="Larimer F."/>
            <person name="Land M."/>
            <person name="Hauser L."/>
            <person name="Markowitz V."/>
            <person name="Cheng J.-F."/>
            <person name="Hugenholtz P."/>
            <person name="Woyke T."/>
            <person name="Wu D."/>
            <person name="Spring S."/>
            <person name="Lang E."/>
            <person name="Kopitz M."/>
            <person name="Brambilla E."/>
            <person name="Klenk H.-P."/>
            <person name="Eisen J.A."/>
        </authorList>
    </citation>
    <scope>NUCLEOTIDE SEQUENCE [LARGE SCALE GENOMIC DNA]</scope>
    <source>
        <strain evidence="23">ATCC 23117 / DSM 6794 / NBRC 15988 / NCIMB 1366 / Sio-4</strain>
    </source>
</reference>
<protein>
    <recommendedName>
        <fullName evidence="19">Bifunctional NAD(P)H-hydrate repair enzyme</fullName>
    </recommendedName>
    <alternativeName>
        <fullName evidence="19">Nicotinamide nucleotide repair protein</fullName>
    </alternativeName>
    <domain>
        <recommendedName>
            <fullName evidence="19">ADP-dependent (S)-NAD(P)H-hydrate dehydratase</fullName>
            <ecNumber evidence="19">4.2.1.136</ecNumber>
        </recommendedName>
        <alternativeName>
            <fullName evidence="19">ADP-dependent NAD(P)HX dehydratase</fullName>
        </alternativeName>
    </domain>
    <domain>
        <recommendedName>
            <fullName evidence="19">NAD(P)H-hydrate epimerase</fullName>
            <ecNumber evidence="19">5.1.99.6</ecNumber>
        </recommendedName>
    </domain>
</protein>
<keyword evidence="9 18" id="KW-0630">Potassium</keyword>
<dbReference type="PATRIC" id="fig|880071.3.peg.1315"/>
<keyword evidence="10 17" id="KW-0520">NAD</keyword>
<keyword evidence="12 17" id="KW-0456">Lyase</keyword>
<dbReference type="GO" id="GO:0052856">
    <property type="term" value="F:NAD(P)HX epimerase activity"/>
    <property type="evidence" value="ECO:0007669"/>
    <property type="project" value="UniProtKB-UniRule"/>
</dbReference>
<keyword evidence="22" id="KW-0808">Transferase</keyword>
<evidence type="ECO:0000256" key="13">
    <source>
        <dbReference type="ARBA" id="ARBA00023268"/>
    </source>
</evidence>
<dbReference type="Gene3D" id="3.40.1190.20">
    <property type="match status" value="1"/>
</dbReference>
<evidence type="ECO:0000256" key="8">
    <source>
        <dbReference type="ARBA" id="ARBA00022857"/>
    </source>
</evidence>
<proteinExistence type="inferred from homology"/>
<keyword evidence="23" id="KW-1185">Reference proteome</keyword>
<evidence type="ECO:0000256" key="4">
    <source>
        <dbReference type="ARBA" id="ARBA00009524"/>
    </source>
</evidence>
<keyword evidence="8 17" id="KW-0521">NADP</keyword>
<feature type="binding site" evidence="18">
    <location>
        <position position="169"/>
    </location>
    <ligand>
        <name>K(+)</name>
        <dbReference type="ChEBI" id="CHEBI:29103"/>
    </ligand>
</feature>
<evidence type="ECO:0000256" key="7">
    <source>
        <dbReference type="ARBA" id="ARBA00022840"/>
    </source>
</evidence>
<dbReference type="EMBL" id="CP003345">
    <property type="protein sequence ID" value="AFM03772.1"/>
    <property type="molecule type" value="Genomic_DNA"/>
</dbReference>
<dbReference type="InterPro" id="IPR030677">
    <property type="entry name" value="Nnr"/>
</dbReference>
<dbReference type="KEGG" id="fli:Fleli_1340"/>
<comment type="subunit">
    <text evidence="17">Homotetramer.</text>
</comment>
<dbReference type="NCBIfam" id="TIGR00196">
    <property type="entry name" value="yjeF_cterm"/>
    <property type="match status" value="1"/>
</dbReference>
<evidence type="ECO:0000256" key="11">
    <source>
        <dbReference type="ARBA" id="ARBA00023235"/>
    </source>
</evidence>
<comment type="similarity">
    <text evidence="3 19">In the N-terminal section; belongs to the NnrE/AIBP family.</text>
</comment>
<dbReference type="SUPFAM" id="SSF64153">
    <property type="entry name" value="YjeF N-terminal domain-like"/>
    <property type="match status" value="1"/>
</dbReference>
<dbReference type="GO" id="GO:0046496">
    <property type="term" value="P:nicotinamide nucleotide metabolic process"/>
    <property type="evidence" value="ECO:0007669"/>
    <property type="project" value="UniProtKB-UniRule"/>
</dbReference>
<comment type="catalytic activity">
    <reaction evidence="15 17 19">
        <text>(6S)-NADHX + ADP = AMP + phosphate + NADH + H(+)</text>
        <dbReference type="Rhea" id="RHEA:32223"/>
        <dbReference type="ChEBI" id="CHEBI:15378"/>
        <dbReference type="ChEBI" id="CHEBI:43474"/>
        <dbReference type="ChEBI" id="CHEBI:57945"/>
        <dbReference type="ChEBI" id="CHEBI:64074"/>
        <dbReference type="ChEBI" id="CHEBI:456215"/>
        <dbReference type="ChEBI" id="CHEBI:456216"/>
        <dbReference type="EC" id="4.2.1.136"/>
    </reaction>
</comment>
<comment type="similarity">
    <text evidence="4 19">In the C-terminal section; belongs to the NnrD/CARKD family.</text>
</comment>
<dbReference type="eggNOG" id="COG0063">
    <property type="taxonomic scope" value="Bacteria"/>
</dbReference>
<dbReference type="GO" id="GO:0110051">
    <property type="term" value="P:metabolite repair"/>
    <property type="evidence" value="ECO:0007669"/>
    <property type="project" value="TreeGrafter"/>
</dbReference>
<dbReference type="InterPro" id="IPR017953">
    <property type="entry name" value="Carbohydrate_kinase_pred_CS"/>
</dbReference>
<dbReference type="RefSeq" id="WP_014797229.1">
    <property type="nucleotide sequence ID" value="NC_018018.1"/>
</dbReference>
<evidence type="ECO:0000313" key="22">
    <source>
        <dbReference type="EMBL" id="AFM03772.1"/>
    </source>
</evidence>
<dbReference type="SUPFAM" id="SSF53613">
    <property type="entry name" value="Ribokinase-like"/>
    <property type="match status" value="1"/>
</dbReference>
<evidence type="ECO:0000259" key="21">
    <source>
        <dbReference type="PROSITE" id="PS51385"/>
    </source>
</evidence>
<dbReference type="GO" id="GO:0046872">
    <property type="term" value="F:metal ion binding"/>
    <property type="evidence" value="ECO:0007669"/>
    <property type="project" value="UniProtKB-UniRule"/>
</dbReference>
<feature type="binding site" evidence="18">
    <location>
        <begin position="60"/>
        <end position="64"/>
    </location>
    <ligand>
        <name>(6S)-NADPHX</name>
        <dbReference type="ChEBI" id="CHEBI:64076"/>
    </ligand>
</feature>
<comment type="cofactor">
    <cofactor evidence="17">
        <name>Mg(2+)</name>
        <dbReference type="ChEBI" id="CHEBI:18420"/>
    </cofactor>
</comment>
<feature type="domain" description="YjeF C-terminal" evidence="20">
    <location>
        <begin position="239"/>
        <end position="535"/>
    </location>
</feature>
<keyword evidence="22" id="KW-0418">Kinase</keyword>
<feature type="binding site" evidence="17">
    <location>
        <position position="353"/>
    </location>
    <ligand>
        <name>(6S)-NADPHX</name>
        <dbReference type="ChEBI" id="CHEBI:64076"/>
    </ligand>
</feature>
<evidence type="ECO:0000313" key="23">
    <source>
        <dbReference type="Proteomes" id="UP000006054"/>
    </source>
</evidence>
<comment type="catalytic activity">
    <reaction evidence="16 17 19">
        <text>(6S)-NADPHX + ADP = AMP + phosphate + NADPH + H(+)</text>
        <dbReference type="Rhea" id="RHEA:32235"/>
        <dbReference type="ChEBI" id="CHEBI:15378"/>
        <dbReference type="ChEBI" id="CHEBI:43474"/>
        <dbReference type="ChEBI" id="CHEBI:57783"/>
        <dbReference type="ChEBI" id="CHEBI:64076"/>
        <dbReference type="ChEBI" id="CHEBI:456215"/>
        <dbReference type="ChEBI" id="CHEBI:456216"/>
        <dbReference type="EC" id="4.2.1.136"/>
    </reaction>
</comment>
<keyword evidence="5 18" id="KW-0479">Metal-binding</keyword>
<evidence type="ECO:0000256" key="19">
    <source>
        <dbReference type="PIRNR" id="PIRNR017184"/>
    </source>
</evidence>
<evidence type="ECO:0000256" key="18">
    <source>
        <dbReference type="HAMAP-Rule" id="MF_01966"/>
    </source>
</evidence>
<dbReference type="Gene3D" id="3.40.50.10260">
    <property type="entry name" value="YjeF N-terminal domain"/>
    <property type="match status" value="1"/>
</dbReference>
<name>I4AII7_BERLS</name>
<comment type="function">
    <text evidence="18">Catalyzes the epimerization of the S- and R-forms of NAD(P)HX, a damaged form of NAD(P)H that is a result of enzymatic or heat-dependent hydration. This is a prerequisite for the S-specific NAD(P)H-hydrate dehydratase to allow the repair of both epimers of NAD(P)HX.</text>
</comment>
<sequence>MKILSANQMRQADQETIKNEPISSLALMERASKKAFYWIQNYFAQNLINTEFHIFCGIGNNGGDGLVLARLLSNFAFQINVYVVNFSDKRSKDFEANFERIKEISNVQLVELKEKADLEKIIISNQNNWIIDAIFGYGLNRVPEKIAAKTIEFINQSSNKNIISIDIPSGLFADENQSKKQHFDKKITIKAAHTLTFQSPKLSFFFDEYSEFIGNFDVLDIGLDKNFIEKLDSQNYWLTPQKIKQIYKPRTRTGHKGTFGHALLIVGSYGKIGAAQLSTKAALRSGIGLLSVRTPKCGVGILQTAIPEAMVLVDDFDQENKKSKKKNKYILNSFSDELLEKIKDYKTIGIGCGIGTEKQTQKLLLQILKTIDYPIVIDADALNILSQNRNYENDKQDWLNFVPKNSILTPHPKEFERLFGKTFSVEKRHELLRDLAQKHQFYILLKGSFSALALPNGDIYHSSFGDIGMATGGSGDVLTGIITSLLAQGYNSEESLLLGVFLHGKAGELAAKNKSSEAMLPSDLIENICTIFKLI</sequence>
<evidence type="ECO:0000256" key="10">
    <source>
        <dbReference type="ARBA" id="ARBA00023027"/>
    </source>
</evidence>